<feature type="transmembrane region" description="Helical" evidence="10">
    <location>
        <begin position="134"/>
        <end position="152"/>
    </location>
</feature>
<proteinExistence type="inferred from homology"/>
<evidence type="ECO:0000259" key="11">
    <source>
        <dbReference type="Pfam" id="PF02096"/>
    </source>
</evidence>
<dbReference type="GO" id="GO:0032977">
    <property type="term" value="F:membrane insertase activity"/>
    <property type="evidence" value="ECO:0007669"/>
    <property type="project" value="InterPro"/>
</dbReference>
<dbReference type="Pfam" id="PF02096">
    <property type="entry name" value="60KD_IMP"/>
    <property type="match status" value="1"/>
</dbReference>
<dbReference type="STRING" id="1802603.A3F35_00805"/>
<feature type="transmembrane region" description="Helical" evidence="10">
    <location>
        <begin position="190"/>
        <end position="214"/>
    </location>
</feature>
<sequence length="243" mass="27147">MINLLVNLLLALNKILFGNLGLTIIVIGIVSRVITHPFFKSSLRHAQLMRDLKPKLDEVKKKHGQDRAKHYEEQSKVYKEAGTNPLAGCLPTLVQIGVLILLYQVLLQLLKMEVNTSFFYFDLGKPDNYSLEGIPFKVPGLLVASTAIAVLVQSKMSLPASLALHKGEPKKEKEEKADLAEALTASQGQLVFLTPVLFLFWGGIFPAGLFLYYLSSTVVAILQQYYLVGWGSLAEWFIWKKKS</sequence>
<dbReference type="GO" id="GO:0005886">
    <property type="term" value="C:plasma membrane"/>
    <property type="evidence" value="ECO:0007669"/>
    <property type="project" value="UniProtKB-SubCell"/>
</dbReference>
<keyword evidence="2" id="KW-0813">Transport</keyword>
<dbReference type="EMBL" id="MHCZ01000016">
    <property type="protein sequence ID" value="OGY30038.1"/>
    <property type="molecule type" value="Genomic_DNA"/>
</dbReference>
<dbReference type="InterPro" id="IPR047196">
    <property type="entry name" value="YidC_ALB_C"/>
</dbReference>
<evidence type="ECO:0000256" key="2">
    <source>
        <dbReference type="ARBA" id="ARBA00022448"/>
    </source>
</evidence>
<evidence type="ECO:0000256" key="4">
    <source>
        <dbReference type="ARBA" id="ARBA00022692"/>
    </source>
</evidence>
<dbReference type="AlphaFoldDB" id="A0A1G1WQN0"/>
<evidence type="ECO:0000256" key="7">
    <source>
        <dbReference type="ARBA" id="ARBA00023136"/>
    </source>
</evidence>
<name>A0A1G1WQN0_9BACT</name>
<dbReference type="CDD" id="cd20070">
    <property type="entry name" value="5TM_YidC_Alb3"/>
    <property type="match status" value="1"/>
</dbReference>
<comment type="subcellular location">
    <subcellularLocation>
        <location evidence="1">Cell membrane</location>
        <topology evidence="1">Multi-pass membrane protein</topology>
    </subcellularLocation>
    <subcellularLocation>
        <location evidence="9">Membrane</location>
        <topology evidence="9">Multi-pass membrane protein</topology>
    </subcellularLocation>
</comment>
<evidence type="ECO:0000256" key="8">
    <source>
        <dbReference type="ARBA" id="ARBA00023186"/>
    </source>
</evidence>
<keyword evidence="3" id="KW-1003">Cell membrane</keyword>
<keyword evidence="5" id="KW-0653">Protein transport</keyword>
<reference evidence="12 13" key="1">
    <citation type="journal article" date="2016" name="Nat. Commun.">
        <title>Thousands of microbial genomes shed light on interconnected biogeochemical processes in an aquifer system.</title>
        <authorList>
            <person name="Anantharaman K."/>
            <person name="Brown C.T."/>
            <person name="Hug L.A."/>
            <person name="Sharon I."/>
            <person name="Castelle C.J."/>
            <person name="Probst A.J."/>
            <person name="Thomas B.C."/>
            <person name="Singh A."/>
            <person name="Wilkins M.J."/>
            <person name="Karaoz U."/>
            <person name="Brodie E.L."/>
            <person name="Williams K.H."/>
            <person name="Hubbard S.S."/>
            <person name="Banfield J.F."/>
        </authorList>
    </citation>
    <scope>NUCLEOTIDE SEQUENCE [LARGE SCALE GENOMIC DNA]</scope>
</reference>
<evidence type="ECO:0000256" key="10">
    <source>
        <dbReference type="SAM" id="Phobius"/>
    </source>
</evidence>
<comment type="similarity">
    <text evidence="9">Belongs to the OXA1/ALB3/YidC family.</text>
</comment>
<dbReference type="InterPro" id="IPR001708">
    <property type="entry name" value="YidC/ALB3/OXA1/COX18"/>
</dbReference>
<dbReference type="PANTHER" id="PTHR12428">
    <property type="entry name" value="OXA1"/>
    <property type="match status" value="1"/>
</dbReference>
<dbReference type="PANTHER" id="PTHR12428:SF65">
    <property type="entry name" value="CYTOCHROME C OXIDASE ASSEMBLY PROTEIN COX18, MITOCHONDRIAL"/>
    <property type="match status" value="1"/>
</dbReference>
<feature type="transmembrane region" description="Helical" evidence="10">
    <location>
        <begin position="15"/>
        <end position="34"/>
    </location>
</feature>
<evidence type="ECO:0000256" key="3">
    <source>
        <dbReference type="ARBA" id="ARBA00022475"/>
    </source>
</evidence>
<keyword evidence="7 10" id="KW-0472">Membrane</keyword>
<evidence type="ECO:0000313" key="13">
    <source>
        <dbReference type="Proteomes" id="UP000178068"/>
    </source>
</evidence>
<comment type="caution">
    <text evidence="12">The sequence shown here is derived from an EMBL/GenBank/DDBJ whole genome shotgun (WGS) entry which is preliminary data.</text>
</comment>
<keyword evidence="4 9" id="KW-0812">Transmembrane</keyword>
<evidence type="ECO:0000256" key="1">
    <source>
        <dbReference type="ARBA" id="ARBA00004651"/>
    </source>
</evidence>
<dbReference type="GO" id="GO:0015031">
    <property type="term" value="P:protein transport"/>
    <property type="evidence" value="ECO:0007669"/>
    <property type="project" value="UniProtKB-KW"/>
</dbReference>
<feature type="transmembrane region" description="Helical" evidence="10">
    <location>
        <begin position="86"/>
        <end position="106"/>
    </location>
</feature>
<gene>
    <name evidence="12" type="ORF">A3F35_00805</name>
</gene>
<dbReference type="NCBIfam" id="TIGR03592">
    <property type="entry name" value="yidC_oxa1_cterm"/>
    <property type="match status" value="1"/>
</dbReference>
<evidence type="ECO:0000256" key="9">
    <source>
        <dbReference type="RuleBase" id="RU003945"/>
    </source>
</evidence>
<organism evidence="12 13">
    <name type="scientific">Candidatus Woykebacteria bacterium RIFCSPHIGHO2_12_FULL_45_10</name>
    <dbReference type="NCBI Taxonomy" id="1802603"/>
    <lineage>
        <taxon>Bacteria</taxon>
        <taxon>Candidatus Woykeibacteriota</taxon>
    </lineage>
</organism>
<evidence type="ECO:0000256" key="6">
    <source>
        <dbReference type="ARBA" id="ARBA00022989"/>
    </source>
</evidence>
<feature type="transmembrane region" description="Helical" evidence="10">
    <location>
        <begin position="220"/>
        <end position="239"/>
    </location>
</feature>
<accession>A0A1G1WQN0</accession>
<evidence type="ECO:0000313" key="12">
    <source>
        <dbReference type="EMBL" id="OGY30038.1"/>
    </source>
</evidence>
<feature type="domain" description="Membrane insertase YidC/Oxa/ALB C-terminal" evidence="11">
    <location>
        <begin position="21"/>
        <end position="227"/>
    </location>
</feature>
<protein>
    <recommendedName>
        <fullName evidence="11">Membrane insertase YidC/Oxa/ALB C-terminal domain-containing protein</fullName>
    </recommendedName>
</protein>
<dbReference type="Proteomes" id="UP000178068">
    <property type="component" value="Unassembled WGS sequence"/>
</dbReference>
<dbReference type="InterPro" id="IPR028055">
    <property type="entry name" value="YidC/Oxa/ALB_C"/>
</dbReference>
<dbReference type="GO" id="GO:0051205">
    <property type="term" value="P:protein insertion into membrane"/>
    <property type="evidence" value="ECO:0007669"/>
    <property type="project" value="TreeGrafter"/>
</dbReference>
<evidence type="ECO:0000256" key="5">
    <source>
        <dbReference type="ARBA" id="ARBA00022927"/>
    </source>
</evidence>
<keyword evidence="6 10" id="KW-1133">Transmembrane helix</keyword>
<keyword evidence="8" id="KW-0143">Chaperone</keyword>